<dbReference type="EMBL" id="JBHTLH010000041">
    <property type="protein sequence ID" value="MFD1126055.1"/>
    <property type="molecule type" value="Genomic_DNA"/>
</dbReference>
<dbReference type="RefSeq" id="WP_121979015.1">
    <property type="nucleotide sequence ID" value="NZ_JBHTLH010000041.1"/>
</dbReference>
<reference evidence="2" key="1">
    <citation type="journal article" date="2019" name="Int. J. Syst. Evol. Microbiol.">
        <title>The Global Catalogue of Microorganisms (GCM) 10K type strain sequencing project: providing services to taxonomists for standard genome sequencing and annotation.</title>
        <authorList>
            <consortium name="The Broad Institute Genomics Platform"/>
            <consortium name="The Broad Institute Genome Sequencing Center for Infectious Disease"/>
            <person name="Wu L."/>
            <person name="Ma J."/>
        </authorList>
    </citation>
    <scope>NUCLEOTIDE SEQUENCE [LARGE SCALE GENOMIC DNA]</scope>
    <source>
        <strain evidence="2">CCUG 71848</strain>
    </source>
</reference>
<evidence type="ECO:0000313" key="1">
    <source>
        <dbReference type="EMBL" id="MFD1126055.1"/>
    </source>
</evidence>
<sequence>MAELIMKYMYYALFNFDQESKVEVTFPDFTPNASTFGNNIADALSMAKDVLMEYLLTAEDYGDKLPAPTVDPQTIPHDNTQLLIPIQVDTTIAREREEN</sequence>
<accession>A0ABW3PM43</accession>
<keyword evidence="2" id="KW-1185">Reference proteome</keyword>
<name>A0ABW3PM43_9LACO</name>
<dbReference type="Proteomes" id="UP001597156">
    <property type="component" value="Unassembled WGS sequence"/>
</dbReference>
<gene>
    <name evidence="1" type="ORF">ACFQ22_11900</name>
</gene>
<evidence type="ECO:0000313" key="2">
    <source>
        <dbReference type="Proteomes" id="UP001597156"/>
    </source>
</evidence>
<dbReference type="InterPro" id="IPR035069">
    <property type="entry name" value="TTHA1013/TTHA0281-like"/>
</dbReference>
<dbReference type="SUPFAM" id="SSF143100">
    <property type="entry name" value="TTHA1013/TTHA0281-like"/>
    <property type="match status" value="1"/>
</dbReference>
<dbReference type="Gene3D" id="3.30.160.250">
    <property type="match status" value="1"/>
</dbReference>
<comment type="caution">
    <text evidence="1">The sequence shown here is derived from an EMBL/GenBank/DDBJ whole genome shotgun (WGS) entry which is preliminary data.</text>
</comment>
<organism evidence="1 2">
    <name type="scientific">Lentilactobacillus raoultii</name>
    <dbReference type="NCBI Taxonomy" id="1987503"/>
    <lineage>
        <taxon>Bacteria</taxon>
        <taxon>Bacillati</taxon>
        <taxon>Bacillota</taxon>
        <taxon>Bacilli</taxon>
        <taxon>Lactobacillales</taxon>
        <taxon>Lactobacillaceae</taxon>
        <taxon>Lentilactobacillus</taxon>
    </lineage>
</organism>
<proteinExistence type="predicted"/>
<protein>
    <submittedName>
        <fullName evidence="1">Type II toxin-antitoxin system HicB family antitoxin</fullName>
    </submittedName>
</protein>